<evidence type="ECO:0000313" key="2">
    <source>
        <dbReference type="Proteomes" id="UP000005090"/>
    </source>
</evidence>
<dbReference type="RefSeq" id="WP_005369615.1">
    <property type="nucleotide sequence ID" value="NZ_CM001475.1"/>
</dbReference>
<organism evidence="1 2">
    <name type="scientific">Methylomicrobium album BG8</name>
    <dbReference type="NCBI Taxonomy" id="686340"/>
    <lineage>
        <taxon>Bacteria</taxon>
        <taxon>Pseudomonadati</taxon>
        <taxon>Pseudomonadota</taxon>
        <taxon>Gammaproteobacteria</taxon>
        <taxon>Methylococcales</taxon>
        <taxon>Methylococcaceae</taxon>
        <taxon>Methylomicrobium</taxon>
    </lineage>
</organism>
<sequence>METTRTGATNETVERVKAGAHEAVERAADMTLRAADTLSERSGQVRDAQERLQEQIREYVRENPVTSLGIALGSGFILSRLMGHR</sequence>
<dbReference type="eggNOG" id="COG4575">
    <property type="taxonomic scope" value="Bacteria"/>
</dbReference>
<dbReference type="EMBL" id="CM001475">
    <property type="protein sequence ID" value="EIC28516.1"/>
    <property type="molecule type" value="Genomic_DNA"/>
</dbReference>
<dbReference type="STRING" id="686340.Metal_0677"/>
<dbReference type="AlphaFoldDB" id="H8GPQ4"/>
<keyword evidence="2" id="KW-1185">Reference proteome</keyword>
<reference evidence="1 2" key="1">
    <citation type="journal article" date="2013" name="Genome Announc.">
        <title>Genome Sequence of the Obligate Gammaproteobacterial Methanotroph Methylomicrobium album Strain BG8.</title>
        <authorList>
            <person name="Kits K.D."/>
            <person name="Kalyuzhnaya M.G."/>
            <person name="Klotz M.G."/>
            <person name="Jetten M.S."/>
            <person name="Op den Camp H.J."/>
            <person name="Vuilleumier S."/>
            <person name="Bringel F."/>
            <person name="Dispirito A.A."/>
            <person name="Murrell J.C."/>
            <person name="Bruce D."/>
            <person name="Cheng J.F."/>
            <person name="Copeland A."/>
            <person name="Goodwin L."/>
            <person name="Hauser L."/>
            <person name="Lajus A."/>
            <person name="Land M.L."/>
            <person name="Lapidus A."/>
            <person name="Lucas S."/>
            <person name="Medigue C."/>
            <person name="Pitluck S."/>
            <person name="Woyke T."/>
            <person name="Zeytun A."/>
            <person name="Stein L.Y."/>
        </authorList>
    </citation>
    <scope>NUCLEOTIDE SEQUENCE [LARGE SCALE GENOMIC DNA]</scope>
    <source>
        <strain evidence="1 2">BG8</strain>
    </source>
</reference>
<accession>H8GPQ4</accession>
<evidence type="ECO:0008006" key="3">
    <source>
        <dbReference type="Google" id="ProtNLM"/>
    </source>
</evidence>
<protein>
    <recommendedName>
        <fullName evidence="3">DUF883 domain-containing protein</fullName>
    </recommendedName>
</protein>
<name>H8GPQ4_METAL</name>
<evidence type="ECO:0000313" key="1">
    <source>
        <dbReference type="EMBL" id="EIC28516.1"/>
    </source>
</evidence>
<dbReference type="HOGENOM" id="CLU_132623_5_0_6"/>
<gene>
    <name evidence="1" type="ORF">Metal_0677</name>
</gene>
<dbReference type="Proteomes" id="UP000005090">
    <property type="component" value="Chromosome"/>
</dbReference>
<proteinExistence type="predicted"/>